<protein>
    <recommendedName>
        <fullName evidence="3">PglZ domain-containing protein</fullName>
    </recommendedName>
</protein>
<dbReference type="STRING" id="660517.SAMN04487946_11267"/>
<gene>
    <name evidence="1" type="ORF">SAMN04487946_11267</name>
</gene>
<dbReference type="RefSeq" id="WP_089768778.1">
    <property type="nucleotide sequence ID" value="NZ_FNPB01000012.1"/>
</dbReference>
<dbReference type="OrthoDB" id="297128at2157"/>
<dbReference type="EMBL" id="FNPB01000012">
    <property type="protein sequence ID" value="SDY35983.1"/>
    <property type="molecule type" value="Genomic_DNA"/>
</dbReference>
<reference evidence="2" key="1">
    <citation type="submission" date="2016-10" db="EMBL/GenBank/DDBJ databases">
        <authorList>
            <person name="Varghese N."/>
            <person name="Submissions S."/>
        </authorList>
    </citation>
    <scope>NUCLEOTIDE SEQUENCE [LARGE SCALE GENOMIC DNA]</scope>
    <source>
        <strain evidence="2">CGMCC 1.10118</strain>
    </source>
</reference>
<name>A0A1H3J7N7_9EURY</name>
<dbReference type="Proteomes" id="UP000199170">
    <property type="component" value="Unassembled WGS sequence"/>
</dbReference>
<proteinExistence type="predicted"/>
<organism evidence="1 2">
    <name type="scientific">Halobellus clavatus</name>
    <dbReference type="NCBI Taxonomy" id="660517"/>
    <lineage>
        <taxon>Archaea</taxon>
        <taxon>Methanobacteriati</taxon>
        <taxon>Methanobacteriota</taxon>
        <taxon>Stenosarchaea group</taxon>
        <taxon>Halobacteria</taxon>
        <taxon>Halobacteriales</taxon>
        <taxon>Haloferacaceae</taxon>
        <taxon>Halobellus</taxon>
    </lineage>
</organism>
<keyword evidence="2" id="KW-1185">Reference proteome</keyword>
<dbReference type="AlphaFoldDB" id="A0A1H3J7N7"/>
<accession>A0A1H3J7N7</accession>
<evidence type="ECO:0008006" key="3">
    <source>
        <dbReference type="Google" id="ProtNLM"/>
    </source>
</evidence>
<sequence>MTDGLYGAEELSELVRSESVLDGTFECLRRIWAKPDALADRNLNTSEYRTRALEHHLSEQEPKLYDELKASMGDHPITQLDSGCGVIMDALSFREGFQLERDLVADHDWDVSFDWAAIERLPSETTFICREWFDAHSPSAVNRDDYRFIGDLDVPQLPGTEPEYVWTRHPDRRLEEAMKGNYSVEELTDIYEDVKSLLEDIVAESVHDEFLVTSDHGYVNYLGGNPYALSNSDEEALSNKFDGRHREIENGYAFDQLRDSGVIERVGGHYVVKGHYTWTKRGASKRIMHGGFSLPECLTPVLRINT</sequence>
<evidence type="ECO:0000313" key="1">
    <source>
        <dbReference type="EMBL" id="SDY35983.1"/>
    </source>
</evidence>
<evidence type="ECO:0000313" key="2">
    <source>
        <dbReference type="Proteomes" id="UP000199170"/>
    </source>
</evidence>
<dbReference type="Pfam" id="PF08665">
    <property type="entry name" value="PglZ"/>
    <property type="match status" value="1"/>
</dbReference>